<keyword evidence="1" id="KW-0812">Transmembrane</keyword>
<dbReference type="PANTHER" id="PTHR35896:SF3">
    <property type="entry name" value="MAJOR FACILITATOR SUPERFAMILY TRANSPORTER"/>
    <property type="match status" value="1"/>
</dbReference>
<name>M2V1H6_COCH5</name>
<dbReference type="PANTHER" id="PTHR35896">
    <property type="entry name" value="IG-LIKE DOMAIN-CONTAINING PROTEIN"/>
    <property type="match status" value="1"/>
</dbReference>
<keyword evidence="1" id="KW-1133">Transmembrane helix</keyword>
<dbReference type="HOGENOM" id="CLU_066042_6_0_1"/>
<reference evidence="3 4" key="1">
    <citation type="journal article" date="2012" name="PLoS Pathog.">
        <title>Diverse lifestyles and strategies of plant pathogenesis encoded in the genomes of eighteen Dothideomycetes fungi.</title>
        <authorList>
            <person name="Ohm R.A."/>
            <person name="Feau N."/>
            <person name="Henrissat B."/>
            <person name="Schoch C.L."/>
            <person name="Horwitz B.A."/>
            <person name="Barry K.W."/>
            <person name="Condon B.J."/>
            <person name="Copeland A.C."/>
            <person name="Dhillon B."/>
            <person name="Glaser F."/>
            <person name="Hesse C.N."/>
            <person name="Kosti I."/>
            <person name="LaButti K."/>
            <person name="Lindquist E.A."/>
            <person name="Lucas S."/>
            <person name="Salamov A.A."/>
            <person name="Bradshaw R.E."/>
            <person name="Ciuffetti L."/>
            <person name="Hamelin R.C."/>
            <person name="Kema G.H.J."/>
            <person name="Lawrence C."/>
            <person name="Scott J.A."/>
            <person name="Spatafora J.W."/>
            <person name="Turgeon B.G."/>
            <person name="de Wit P.J.G.M."/>
            <person name="Zhong S."/>
            <person name="Goodwin S.B."/>
            <person name="Grigoriev I.V."/>
        </authorList>
    </citation>
    <scope>NUCLEOTIDE SEQUENCE [LARGE SCALE GENOMIC DNA]</scope>
    <source>
        <strain evidence="3">C5</strain>
        <strain evidence="4">C5 / ATCC 48332 / race O</strain>
    </source>
</reference>
<reference evidence="3" key="2">
    <citation type="submission" date="2012-06" db="EMBL/GenBank/DDBJ databases">
        <title>Comparative genome structure, secondary metabolite and effector coding capacity across Cochliobolus pathogens.</title>
        <authorList>
            <consortium name="US DOE Joint Genome Institute (JGI-PGF)"/>
            <person name="Condon B.J."/>
            <person name="Leng Y."/>
            <person name="Wu D."/>
            <person name="Bushley K.E."/>
            <person name="Ohm R.A."/>
            <person name="Otillar R."/>
            <person name="Martin J."/>
            <person name="Schackwitz W."/>
            <person name="Grimwood J."/>
            <person name="MohdZainudin N."/>
            <person name="Xue C."/>
            <person name="Wang R."/>
            <person name="Dhillon B."/>
            <person name="Tu Z.J."/>
            <person name="Steffenson B.J."/>
            <person name="Salamov A."/>
            <person name="Sun H."/>
            <person name="Lowry S."/>
            <person name="LaButti K."/>
            <person name="Han J."/>
            <person name="Copeland A."/>
            <person name="Lindquist E."/>
            <person name="Lucas S."/>
            <person name="Barry K."/>
            <person name="Schmutz J."/>
            <person name="Baker S."/>
            <person name="Grigoriev I.V."/>
            <person name="Zhong S."/>
            <person name="Turgeon B.G."/>
        </authorList>
    </citation>
    <scope>NUCLEOTIDE SEQUENCE</scope>
    <source>
        <strain evidence="3">C5</strain>
    </source>
</reference>
<evidence type="ECO:0000256" key="1">
    <source>
        <dbReference type="SAM" id="Phobius"/>
    </source>
</evidence>
<dbReference type="EMBL" id="KB445633">
    <property type="protein sequence ID" value="EMD84670.1"/>
    <property type="molecule type" value="Genomic_DNA"/>
</dbReference>
<dbReference type="InterPro" id="IPR053008">
    <property type="entry name" value="Phomopsin_biosynth_assoc"/>
</dbReference>
<dbReference type="EMBL" id="KB445573">
    <property type="protein sequence ID" value="EMD93853.1"/>
    <property type="molecule type" value="Genomic_DNA"/>
</dbReference>
<feature type="transmembrane region" description="Helical" evidence="1">
    <location>
        <begin position="53"/>
        <end position="75"/>
    </location>
</feature>
<accession>M2V1H6</accession>
<keyword evidence="1" id="KW-0472">Membrane</keyword>
<reference evidence="4" key="3">
    <citation type="journal article" date="2013" name="PLoS Genet.">
        <title>Comparative genome structure, secondary metabolite, and effector coding capacity across Cochliobolus pathogens.</title>
        <authorList>
            <person name="Condon B.J."/>
            <person name="Leng Y."/>
            <person name="Wu D."/>
            <person name="Bushley K.E."/>
            <person name="Ohm R.A."/>
            <person name="Otillar R."/>
            <person name="Martin J."/>
            <person name="Schackwitz W."/>
            <person name="Grimwood J."/>
            <person name="MohdZainudin N."/>
            <person name="Xue C."/>
            <person name="Wang R."/>
            <person name="Manning V.A."/>
            <person name="Dhillon B."/>
            <person name="Tu Z.J."/>
            <person name="Steffenson B.J."/>
            <person name="Salamov A."/>
            <person name="Sun H."/>
            <person name="Lowry S."/>
            <person name="LaButti K."/>
            <person name="Han J."/>
            <person name="Copeland A."/>
            <person name="Lindquist E."/>
            <person name="Barry K."/>
            <person name="Schmutz J."/>
            <person name="Baker S.E."/>
            <person name="Ciuffetti L.M."/>
            <person name="Grigoriev I.V."/>
            <person name="Zhong S."/>
            <person name="Turgeon B.G."/>
        </authorList>
    </citation>
    <scope>NUCLEOTIDE SEQUENCE [LARGE SCALE GENOMIC DNA]</scope>
    <source>
        <strain evidence="4">C5 / ATCC 48332 / race O</strain>
    </source>
</reference>
<keyword evidence="4" id="KW-1185">Reference proteome</keyword>
<dbReference type="eggNOG" id="ENOG502SSHR">
    <property type="taxonomic scope" value="Eukaryota"/>
</dbReference>
<evidence type="ECO:0000313" key="4">
    <source>
        <dbReference type="Proteomes" id="UP000016936"/>
    </source>
</evidence>
<evidence type="ECO:0000313" key="2">
    <source>
        <dbReference type="EMBL" id="EMD84670.1"/>
    </source>
</evidence>
<organism evidence="3 4">
    <name type="scientific">Cochliobolus heterostrophus (strain C5 / ATCC 48332 / race O)</name>
    <name type="common">Southern corn leaf blight fungus</name>
    <name type="synonym">Bipolaris maydis</name>
    <dbReference type="NCBI Taxonomy" id="701091"/>
    <lineage>
        <taxon>Eukaryota</taxon>
        <taxon>Fungi</taxon>
        <taxon>Dikarya</taxon>
        <taxon>Ascomycota</taxon>
        <taxon>Pezizomycotina</taxon>
        <taxon>Dothideomycetes</taxon>
        <taxon>Pleosporomycetidae</taxon>
        <taxon>Pleosporales</taxon>
        <taxon>Pleosporineae</taxon>
        <taxon>Pleosporaceae</taxon>
        <taxon>Bipolaris</taxon>
    </lineage>
</organism>
<sequence>MPTNSYQQLSEEDLDKETNRRIPWTNRFKECWIVLKIQTQTKYSARVATSRPWLLYLLAAVALVMAGGTVGYIAADHKHLFTHRSYQSLGSCGLTSKDNHDNNCVYDFIMGSWIDARCQDSELYTKYIEHVRKLNLTYYVDQDGTTEIPLDVALQGDHPVLYTNGIQHHLHCTYFWEKQWVAWKHGKRAWDSDTLSEEHTMHCIMLNGLPGVEGLLSRTATKIYAPEEGIECMYR</sequence>
<dbReference type="AlphaFoldDB" id="M2V1H6"/>
<gene>
    <name evidence="2" type="ORF">COCHEDRAFT_1122392</name>
    <name evidence="3" type="ORF">COCHEDRAFT_1154423</name>
</gene>
<proteinExistence type="predicted"/>
<dbReference type="STRING" id="701091.M2V1H6"/>
<dbReference type="Proteomes" id="UP000016936">
    <property type="component" value="Unassembled WGS sequence"/>
</dbReference>
<protein>
    <submittedName>
        <fullName evidence="3">Uncharacterized protein</fullName>
    </submittedName>
</protein>
<evidence type="ECO:0000313" key="3">
    <source>
        <dbReference type="EMBL" id="EMD93853.1"/>
    </source>
</evidence>